<dbReference type="PROSITE" id="PS00018">
    <property type="entry name" value="EF_HAND_1"/>
    <property type="match status" value="1"/>
</dbReference>
<dbReference type="SUPFAM" id="SSF50978">
    <property type="entry name" value="WD40 repeat-like"/>
    <property type="match status" value="2"/>
</dbReference>
<dbReference type="OrthoDB" id="96964at2759"/>
<dbReference type="SMART" id="SM00320">
    <property type="entry name" value="WD40"/>
    <property type="match status" value="5"/>
</dbReference>
<dbReference type="PANTHER" id="PTHR44324:SF4">
    <property type="entry name" value="WD40 REPEAT DOMAIN 95"/>
    <property type="match status" value="1"/>
</dbReference>
<protein>
    <recommendedName>
        <fullName evidence="4">EF-hand domain-containing protein</fullName>
    </recommendedName>
</protein>
<keyword evidence="1" id="KW-0677">Repeat</keyword>
<sequence length="1082" mass="118808">MDIMMALSTEDVKRLKAKFVRPLTIDEFVFTMIKSLNEHIQDELEFVMDVIELFETIDVNGDGSLEWDEFAGYIMDAGIAKAEEAISAQSATKLYTKLHFKGEAANTTQPMMAEHTYIVQLLFLAGRSALAYFEFNADVVHLYTVAHERDTEPRFASTIRLHTAYQAHKVLAIEEVPTRSMLVISSVLLQHGTITLWDITRLFGPVPLQRIDTSSVHELLLWVPSSQMLLTATAKSLPSTKQLGRKAPNPYIAAYDLASFARLEIDVDVKCISAVCVVKRSTRAAIALGGMNGLITIHDISHDHADIVMEAHEKGVKAVTHSSKFAYLASIGHYSFAEESTMEVLIWSADDGTLQHALSGHHAAMCAIIPVDSESHLLSSDELGVCRVWSATSWDCLQVFDAHSSEMGMLRSQLVMPATVHADAVLLCGGKSIEYFDCTITRDREEFIFMAFNATLNLISAATYHRLILWDVVTGQATKVYGLDVIYNERPVRGITAVCLDDRERKLIVGDDAGQILVVNMVNGNLMKELDPHASAITSVSYAARAKCVVSTAMDSTIHICDENNAHGYYVPYAGAPLSVLLRSIHLDPPPPACTVLVTQRSRPASATDPRSCQRQGSAASNLHGAQLSIDIVNGQVSEPWDLIATISYVSGALGECYLQLWDFRAPQLVGSCVPPRVSCGEIMCCTFLTSHPAILAGFSNGDVFLWGVRRSAAPSQCLFEFKHTAKGAAITCLHVVPQPGTSATAPDLWLFGGDEAGRVTRWSLTHDMCQRALVVKETPPPETPTTDDADEHRRRAHADGGPSAARHTHSDVVWDAIHKSVKAAKSIQQAALPPTCVYHDVQWSAGAAISKLSSVPCTKGAVSVLTCSVVGQVKAWSSDGEPEGTLDYFATRREPVKEPWTVPVDTSSRWRVKEAQARELCNKVRQLGAVVLREATPLPSPQLSLSTKTPLGSPSFKLTPRTCTRFKSLSQLVSRKAKEKEDDRLNSAPLDAVLNELSHLDDVNRHVSQRKKREIKTVESILELQRSTSLTQLPSQAKPRPLDRAQRALLKPTLPKLETRAAPSLNTVLSYHMKLAHSWQQ</sequence>
<gene>
    <name evidence="5" type="ORF">ACHHYP_13268</name>
</gene>
<comment type="caution">
    <text evidence="5">The sequence shown here is derived from an EMBL/GenBank/DDBJ whole genome shotgun (WGS) entry which is preliminary data.</text>
</comment>
<evidence type="ECO:0000256" key="1">
    <source>
        <dbReference type="ARBA" id="ARBA00022737"/>
    </source>
</evidence>
<reference evidence="5 6" key="1">
    <citation type="journal article" date="2014" name="Genome Biol. Evol.">
        <title>The secreted proteins of Achlya hypogyna and Thraustotheca clavata identify the ancestral oomycete secretome and reveal gene acquisitions by horizontal gene transfer.</title>
        <authorList>
            <person name="Misner I."/>
            <person name="Blouin N."/>
            <person name="Leonard G."/>
            <person name="Richards T.A."/>
            <person name="Lane C.E."/>
        </authorList>
    </citation>
    <scope>NUCLEOTIDE SEQUENCE [LARGE SCALE GENOMIC DNA]</scope>
    <source>
        <strain evidence="5 6">ATCC 48635</strain>
    </source>
</reference>
<organism evidence="5 6">
    <name type="scientific">Achlya hypogyna</name>
    <name type="common">Oomycete</name>
    <name type="synonym">Protoachlya hypogyna</name>
    <dbReference type="NCBI Taxonomy" id="1202772"/>
    <lineage>
        <taxon>Eukaryota</taxon>
        <taxon>Sar</taxon>
        <taxon>Stramenopiles</taxon>
        <taxon>Oomycota</taxon>
        <taxon>Saprolegniomycetes</taxon>
        <taxon>Saprolegniales</taxon>
        <taxon>Achlyaceae</taxon>
        <taxon>Achlya</taxon>
    </lineage>
</organism>
<dbReference type="Gene3D" id="2.130.10.10">
    <property type="entry name" value="YVTN repeat-like/Quinoprotein amine dehydrogenase"/>
    <property type="match status" value="3"/>
</dbReference>
<dbReference type="InterPro" id="IPR002048">
    <property type="entry name" value="EF_hand_dom"/>
</dbReference>
<dbReference type="EMBL" id="JNBR01001852">
    <property type="protein sequence ID" value="OQR84521.1"/>
    <property type="molecule type" value="Genomic_DNA"/>
</dbReference>
<dbReference type="Gene3D" id="1.10.238.10">
    <property type="entry name" value="EF-hand"/>
    <property type="match status" value="1"/>
</dbReference>
<dbReference type="InterPro" id="IPR036322">
    <property type="entry name" value="WD40_repeat_dom_sf"/>
</dbReference>
<dbReference type="InterPro" id="IPR018247">
    <property type="entry name" value="EF_Hand_1_Ca_BS"/>
</dbReference>
<dbReference type="AlphaFoldDB" id="A0A1V9YFP5"/>
<dbReference type="PANTHER" id="PTHR44324">
    <property type="entry name" value="WD40 REPEAT DOMAIN 95"/>
    <property type="match status" value="1"/>
</dbReference>
<dbReference type="Proteomes" id="UP000243579">
    <property type="component" value="Unassembled WGS sequence"/>
</dbReference>
<keyword evidence="2" id="KW-0106">Calcium</keyword>
<dbReference type="GO" id="GO:0005509">
    <property type="term" value="F:calcium ion binding"/>
    <property type="evidence" value="ECO:0007669"/>
    <property type="project" value="InterPro"/>
</dbReference>
<name>A0A1V9YFP5_ACHHY</name>
<keyword evidence="6" id="KW-1185">Reference proteome</keyword>
<evidence type="ECO:0000259" key="4">
    <source>
        <dbReference type="PROSITE" id="PS50222"/>
    </source>
</evidence>
<dbReference type="STRING" id="1202772.A0A1V9YFP5"/>
<dbReference type="InterPro" id="IPR011992">
    <property type="entry name" value="EF-hand-dom_pair"/>
</dbReference>
<feature type="domain" description="EF-hand" evidence="4">
    <location>
        <begin position="45"/>
        <end position="80"/>
    </location>
</feature>
<dbReference type="SUPFAM" id="SSF47473">
    <property type="entry name" value="EF-hand"/>
    <property type="match status" value="1"/>
</dbReference>
<dbReference type="PROSITE" id="PS50222">
    <property type="entry name" value="EF_HAND_2"/>
    <property type="match status" value="1"/>
</dbReference>
<feature type="region of interest" description="Disordered" evidence="3">
    <location>
        <begin position="776"/>
        <end position="810"/>
    </location>
</feature>
<dbReference type="InterPro" id="IPR051242">
    <property type="entry name" value="WD-EF-hand_domain"/>
</dbReference>
<evidence type="ECO:0000256" key="3">
    <source>
        <dbReference type="SAM" id="MobiDB-lite"/>
    </source>
</evidence>
<proteinExistence type="predicted"/>
<dbReference type="Pfam" id="PF00400">
    <property type="entry name" value="WD40"/>
    <property type="match status" value="1"/>
</dbReference>
<accession>A0A1V9YFP5</accession>
<dbReference type="InterPro" id="IPR001680">
    <property type="entry name" value="WD40_rpt"/>
</dbReference>
<evidence type="ECO:0000313" key="6">
    <source>
        <dbReference type="Proteomes" id="UP000243579"/>
    </source>
</evidence>
<evidence type="ECO:0000256" key="2">
    <source>
        <dbReference type="ARBA" id="ARBA00022837"/>
    </source>
</evidence>
<dbReference type="InterPro" id="IPR015943">
    <property type="entry name" value="WD40/YVTN_repeat-like_dom_sf"/>
</dbReference>
<evidence type="ECO:0000313" key="5">
    <source>
        <dbReference type="EMBL" id="OQR84521.1"/>
    </source>
</evidence>